<dbReference type="EMBL" id="PQXK01000106">
    <property type="protein sequence ID" value="TGO37094.1"/>
    <property type="molecule type" value="Genomic_DNA"/>
</dbReference>
<dbReference type="AlphaFoldDB" id="A0A4Z1GJF3"/>
<organism evidence="1 2">
    <name type="scientific">Botrytis hyacinthi</name>
    <dbReference type="NCBI Taxonomy" id="278943"/>
    <lineage>
        <taxon>Eukaryota</taxon>
        <taxon>Fungi</taxon>
        <taxon>Dikarya</taxon>
        <taxon>Ascomycota</taxon>
        <taxon>Pezizomycotina</taxon>
        <taxon>Leotiomycetes</taxon>
        <taxon>Helotiales</taxon>
        <taxon>Sclerotiniaceae</taxon>
        <taxon>Botrytis</taxon>
    </lineage>
</organism>
<accession>A0A4Z1GJF3</accession>
<evidence type="ECO:0000313" key="1">
    <source>
        <dbReference type="EMBL" id="TGO37094.1"/>
    </source>
</evidence>
<sequence>MEVLLRISIYHPTSEGLNFWTKQLLVLAIELVVLSISNRIIPWYEAQQERWRMSTDHLADQEFQIKVQANERGKRAYQNGDLDYQSSHISEPLELQLEDIHRAEGRDDEYQALCSDISDVAEDLENIISQTGNSSVSSVHDFDTLWGLIERNKWGVESEEGVKKGHGITPAINNTCGLKFKKDQKHHEKRHQDS</sequence>
<proteinExistence type="predicted"/>
<protein>
    <submittedName>
        <fullName evidence="1">Uncharacterized protein</fullName>
    </submittedName>
</protein>
<name>A0A4Z1GJF3_9HELO</name>
<comment type="caution">
    <text evidence="1">The sequence shown here is derived from an EMBL/GenBank/DDBJ whole genome shotgun (WGS) entry which is preliminary data.</text>
</comment>
<keyword evidence="2" id="KW-1185">Reference proteome</keyword>
<evidence type="ECO:0000313" key="2">
    <source>
        <dbReference type="Proteomes" id="UP000297814"/>
    </source>
</evidence>
<dbReference type="Proteomes" id="UP000297814">
    <property type="component" value="Unassembled WGS sequence"/>
</dbReference>
<reference evidence="1 2" key="1">
    <citation type="submission" date="2017-12" db="EMBL/GenBank/DDBJ databases">
        <title>Comparative genomics of Botrytis spp.</title>
        <authorList>
            <person name="Valero-Jimenez C.A."/>
            <person name="Tapia P."/>
            <person name="Veloso J."/>
            <person name="Silva-Moreno E."/>
            <person name="Staats M."/>
            <person name="Valdes J.H."/>
            <person name="Van Kan J.A.L."/>
        </authorList>
    </citation>
    <scope>NUCLEOTIDE SEQUENCE [LARGE SCALE GENOMIC DNA]</scope>
    <source>
        <strain evidence="1 2">Bh0001</strain>
    </source>
</reference>
<gene>
    <name evidence="1" type="ORF">BHYA_0106g00270</name>
</gene>